<dbReference type="OrthoDB" id="278639at2"/>
<dbReference type="Gene3D" id="3.30.750.24">
    <property type="entry name" value="STAS domain"/>
    <property type="match status" value="1"/>
</dbReference>
<dbReference type="KEGG" id="pmes:FX988_01038"/>
<proteinExistence type="predicted"/>
<evidence type="ECO:0000313" key="2">
    <source>
        <dbReference type="EMBL" id="QHJ10817.1"/>
    </source>
</evidence>
<dbReference type="PANTHER" id="PTHR33495">
    <property type="entry name" value="ANTI-SIGMA FACTOR ANTAGONIST TM_1081-RELATED-RELATED"/>
    <property type="match status" value="1"/>
</dbReference>
<dbReference type="SUPFAM" id="SSF52091">
    <property type="entry name" value="SpoIIaa-like"/>
    <property type="match status" value="1"/>
</dbReference>
<dbReference type="GO" id="GO:0043856">
    <property type="term" value="F:anti-sigma factor antagonist activity"/>
    <property type="evidence" value="ECO:0007669"/>
    <property type="project" value="TreeGrafter"/>
</dbReference>
<keyword evidence="3" id="KW-1185">Reference proteome</keyword>
<dbReference type="EMBL" id="CP047656">
    <property type="protein sequence ID" value="QHJ10817.1"/>
    <property type="molecule type" value="Genomic_DNA"/>
</dbReference>
<protein>
    <submittedName>
        <fullName evidence="2">STAS-domain containing protein</fullName>
    </submittedName>
</protein>
<name>A0A857JIN7_9ALTE</name>
<organism evidence="2 3">
    <name type="scientific">Paraglaciecola mesophila</name>
    <dbReference type="NCBI Taxonomy" id="197222"/>
    <lineage>
        <taxon>Bacteria</taxon>
        <taxon>Pseudomonadati</taxon>
        <taxon>Pseudomonadota</taxon>
        <taxon>Gammaproteobacteria</taxon>
        <taxon>Alteromonadales</taxon>
        <taxon>Alteromonadaceae</taxon>
        <taxon>Paraglaciecola</taxon>
    </lineage>
</organism>
<dbReference type="PROSITE" id="PS50801">
    <property type="entry name" value="STAS"/>
    <property type="match status" value="1"/>
</dbReference>
<dbReference type="Pfam" id="PF01740">
    <property type="entry name" value="STAS"/>
    <property type="match status" value="1"/>
</dbReference>
<evidence type="ECO:0000313" key="3">
    <source>
        <dbReference type="Proteomes" id="UP000464524"/>
    </source>
</evidence>
<dbReference type="CDD" id="cd07043">
    <property type="entry name" value="STAS_anti-anti-sigma_factors"/>
    <property type="match status" value="1"/>
</dbReference>
<dbReference type="InterPro" id="IPR002645">
    <property type="entry name" value="STAS_dom"/>
</dbReference>
<dbReference type="InterPro" id="IPR036513">
    <property type="entry name" value="STAS_dom_sf"/>
</dbReference>
<dbReference type="RefSeq" id="WP_008302478.1">
    <property type="nucleotide sequence ID" value="NZ_CP047656.1"/>
</dbReference>
<feature type="domain" description="STAS" evidence="1">
    <location>
        <begin position="22"/>
        <end position="101"/>
    </location>
</feature>
<dbReference type="AlphaFoldDB" id="A0A857JIN7"/>
<dbReference type="PANTHER" id="PTHR33495:SF15">
    <property type="entry name" value="STAS DOMAIN-CONTAINING PROTEIN"/>
    <property type="match status" value="1"/>
</dbReference>
<reference evidence="2 3" key="1">
    <citation type="submission" date="2019-12" db="EMBL/GenBank/DDBJ databases">
        <title>Genome sequencing and assembly of endphytes of Porphyra tenera.</title>
        <authorList>
            <person name="Park J.M."/>
            <person name="Shin R."/>
            <person name="Jo S.H."/>
        </authorList>
    </citation>
    <scope>NUCLEOTIDE SEQUENCE [LARGE SCALE GENOMIC DNA]</scope>
    <source>
        <strain evidence="2 3">GPM4</strain>
    </source>
</reference>
<sequence>MSLERKFSADKKQLTVVADEVFDFGKVQDFRVAFSTDIEDVEEVTIDLHKTAYMDSSALGMLLNMQKLLSGKVSTFKITNTRPQVLKILQIARFDKKFEIS</sequence>
<evidence type="ECO:0000259" key="1">
    <source>
        <dbReference type="PROSITE" id="PS50801"/>
    </source>
</evidence>
<dbReference type="Proteomes" id="UP000464524">
    <property type="component" value="Chromosome"/>
</dbReference>
<gene>
    <name evidence="2" type="ORF">FX988_01038</name>
</gene>
<accession>A0A857JIN7</accession>